<protein>
    <submittedName>
        <fullName evidence="2">Uncharacterized protein LOC109613156 isoform X2</fullName>
    </submittedName>
</protein>
<gene>
    <name evidence="2" type="primary">LOC109613156</name>
</gene>
<organism evidence="1 2">
    <name type="scientific">Musca domestica</name>
    <name type="common">House fly</name>
    <dbReference type="NCBI Taxonomy" id="7370"/>
    <lineage>
        <taxon>Eukaryota</taxon>
        <taxon>Metazoa</taxon>
        <taxon>Ecdysozoa</taxon>
        <taxon>Arthropoda</taxon>
        <taxon>Hexapoda</taxon>
        <taxon>Insecta</taxon>
        <taxon>Pterygota</taxon>
        <taxon>Neoptera</taxon>
        <taxon>Endopterygota</taxon>
        <taxon>Diptera</taxon>
        <taxon>Brachycera</taxon>
        <taxon>Muscomorpha</taxon>
        <taxon>Muscoidea</taxon>
        <taxon>Muscidae</taxon>
        <taxon>Musca</taxon>
    </lineage>
</organism>
<name>A0A9J7DHU4_MUSDO</name>
<accession>A0A9J7DHU4</accession>
<keyword evidence="1" id="KW-1185">Reference proteome</keyword>
<evidence type="ECO:0000313" key="2">
    <source>
        <dbReference type="RefSeq" id="XP_019893267.1"/>
    </source>
</evidence>
<dbReference type="Proteomes" id="UP001652621">
    <property type="component" value="Unplaced"/>
</dbReference>
<reference evidence="2" key="1">
    <citation type="submission" date="2025-08" db="UniProtKB">
        <authorList>
            <consortium name="RefSeq"/>
        </authorList>
    </citation>
    <scope>IDENTIFICATION</scope>
    <source>
        <strain evidence="2">Aabys</strain>
        <tissue evidence="2">Whole body</tissue>
    </source>
</reference>
<proteinExistence type="predicted"/>
<dbReference type="VEuPathDB" id="VectorBase:MDOMA2_001028"/>
<dbReference type="AlphaFoldDB" id="A0A9J7DHU4"/>
<dbReference type="RefSeq" id="XP_019893267.1">
    <property type="nucleotide sequence ID" value="XM_020037708.2"/>
</dbReference>
<sequence length="132" mass="15868">MSYSANIRQNLENMVRVQEQVQSQEINIIQCKLRSYVESQNLKESWNLENTHDFRMEYTSKCQIYVRIQGIALEMFLMRLTLTKENLYRFYAISMKYYISNPQNILFKIQLVNKGHASREAEFIIPYTIMHI</sequence>
<evidence type="ECO:0000313" key="1">
    <source>
        <dbReference type="Proteomes" id="UP001652621"/>
    </source>
</evidence>
<dbReference type="GeneID" id="109613156"/>